<dbReference type="PANTHER" id="PTHR47723">
    <property type="entry name" value="OS05G0353850 PROTEIN"/>
    <property type="match status" value="1"/>
</dbReference>
<dbReference type="GO" id="GO:0004523">
    <property type="term" value="F:RNA-DNA hybrid ribonuclease activity"/>
    <property type="evidence" value="ECO:0007669"/>
    <property type="project" value="InterPro"/>
</dbReference>
<evidence type="ECO:0000313" key="2">
    <source>
        <dbReference type="Proteomes" id="UP001515500"/>
    </source>
</evidence>
<dbReference type="Gene3D" id="3.30.420.10">
    <property type="entry name" value="Ribonuclease H-like superfamily/Ribonuclease H"/>
    <property type="match status" value="1"/>
</dbReference>
<dbReference type="InterPro" id="IPR002156">
    <property type="entry name" value="RNaseH_domain"/>
</dbReference>
<dbReference type="GO" id="GO:0003676">
    <property type="term" value="F:nucleic acid binding"/>
    <property type="evidence" value="ECO:0007669"/>
    <property type="project" value="InterPro"/>
</dbReference>
<dbReference type="GeneID" id="120278495"/>
<dbReference type="InterPro" id="IPR053151">
    <property type="entry name" value="RNase_H-like"/>
</dbReference>
<dbReference type="AlphaFoldDB" id="A0AB40CRQ8"/>
<dbReference type="CDD" id="cd06222">
    <property type="entry name" value="RNase_H_like"/>
    <property type="match status" value="1"/>
</dbReference>
<dbReference type="InterPro" id="IPR044730">
    <property type="entry name" value="RNase_H-like_dom_plant"/>
</dbReference>
<evidence type="ECO:0000259" key="1">
    <source>
        <dbReference type="Pfam" id="PF13456"/>
    </source>
</evidence>
<feature type="domain" description="RNase H type-1" evidence="1">
    <location>
        <begin position="25"/>
        <end position="138"/>
    </location>
</feature>
<name>A0AB40CRQ8_DIOCR</name>
<evidence type="ECO:0000313" key="3">
    <source>
        <dbReference type="RefSeq" id="XP_039141215.1"/>
    </source>
</evidence>
<dbReference type="RefSeq" id="XP_039141215.1">
    <property type="nucleotide sequence ID" value="XM_039285281.1"/>
</dbReference>
<keyword evidence="2" id="KW-1185">Reference proteome</keyword>
<dbReference type="Pfam" id="PF13456">
    <property type="entry name" value="RVT_3"/>
    <property type="match status" value="1"/>
</dbReference>
<dbReference type="PANTHER" id="PTHR47723:SF19">
    <property type="entry name" value="POLYNUCLEOTIDYL TRANSFERASE, RIBONUCLEASE H-LIKE SUPERFAMILY PROTEIN"/>
    <property type="match status" value="1"/>
</dbReference>
<proteinExistence type="predicted"/>
<protein>
    <submittedName>
        <fullName evidence="3">Uncharacterized protein LOC120278495</fullName>
    </submittedName>
</protein>
<dbReference type="Proteomes" id="UP001515500">
    <property type="component" value="Chromosome 16"/>
</dbReference>
<dbReference type="InterPro" id="IPR036397">
    <property type="entry name" value="RNaseH_sf"/>
</dbReference>
<organism evidence="2 3">
    <name type="scientific">Dioscorea cayennensis subsp. rotundata</name>
    <name type="common">White Guinea yam</name>
    <name type="synonym">Dioscorea rotundata</name>
    <dbReference type="NCBI Taxonomy" id="55577"/>
    <lineage>
        <taxon>Eukaryota</taxon>
        <taxon>Viridiplantae</taxon>
        <taxon>Streptophyta</taxon>
        <taxon>Embryophyta</taxon>
        <taxon>Tracheophyta</taxon>
        <taxon>Spermatophyta</taxon>
        <taxon>Magnoliopsida</taxon>
        <taxon>Liliopsida</taxon>
        <taxon>Dioscoreales</taxon>
        <taxon>Dioscoreaceae</taxon>
        <taxon>Dioscorea</taxon>
    </lineage>
</organism>
<gene>
    <name evidence="3" type="primary">LOC120278495</name>
</gene>
<sequence length="177" mass="19952">MTRAEPRPPPSALKYSGYGVPIPTKTQNASIGGVYRNQEDDFLLGYAEHIGKATSSVAELVAAKRGLELALENKWLDLWIEGDAKDVINVLLNRVVLKSKEDAKHAIDINEMVTMFRRFNASHVYRKANKVADKFAKMGYKMNKPRIWKHGPPNEVLRLLYGDSKGTEFHARNNSVK</sequence>
<accession>A0AB40CRQ8</accession>
<dbReference type="SUPFAM" id="SSF53098">
    <property type="entry name" value="Ribonuclease H-like"/>
    <property type="match status" value="1"/>
</dbReference>
<dbReference type="InterPro" id="IPR012337">
    <property type="entry name" value="RNaseH-like_sf"/>
</dbReference>
<reference evidence="3" key="1">
    <citation type="submission" date="2025-08" db="UniProtKB">
        <authorList>
            <consortium name="RefSeq"/>
        </authorList>
    </citation>
    <scope>IDENTIFICATION</scope>
</reference>